<dbReference type="SUPFAM" id="SSF53448">
    <property type="entry name" value="Nucleotide-diphospho-sugar transferases"/>
    <property type="match status" value="1"/>
</dbReference>
<sequence>MISVIIPTFNRAGFLEQTIGSVLDQSLACGEILVVDDGSVDATSEVVGRISKAAEVPIHYLYQENKGASAARNKGIAEARHDLLCFLDSDDRWAQRKLERQLEAMEQQPHCLISHTREIWYRQGVRVNQKKKHAPPHGEIFNRALRMCVVGMSTVMVRRKLFARYGLFAEDMLCCEDYDLWLRVSRKEEFLLVDEALTLKDGGRPDQLSALHRLGMDTWRIRSLCRLLENARLSSEQYTLALAELERKCIIYGKGCVKHGRLEEGQRYLVLPEQFRVRKEKK</sequence>
<dbReference type="CDD" id="cd00761">
    <property type="entry name" value="Glyco_tranf_GTA_type"/>
    <property type="match status" value="1"/>
</dbReference>
<accession>A0A3S3U8K7</accession>
<evidence type="ECO:0000259" key="1">
    <source>
        <dbReference type="Pfam" id="PF00535"/>
    </source>
</evidence>
<protein>
    <submittedName>
        <fullName evidence="2">Glycosyl transferase family 2</fullName>
    </submittedName>
</protein>
<name>A0A3S3U8K7_9BACT</name>
<evidence type="ECO:0000313" key="3">
    <source>
        <dbReference type="Proteomes" id="UP000287853"/>
    </source>
</evidence>
<dbReference type="GO" id="GO:0016758">
    <property type="term" value="F:hexosyltransferase activity"/>
    <property type="evidence" value="ECO:0007669"/>
    <property type="project" value="UniProtKB-ARBA"/>
</dbReference>
<dbReference type="InterPro" id="IPR001173">
    <property type="entry name" value="Glyco_trans_2-like"/>
</dbReference>
<dbReference type="Pfam" id="PF00535">
    <property type="entry name" value="Glycos_transf_2"/>
    <property type="match status" value="1"/>
</dbReference>
<dbReference type="Gene3D" id="3.90.550.10">
    <property type="entry name" value="Spore Coat Polysaccharide Biosynthesis Protein SpsA, Chain A"/>
    <property type="match status" value="1"/>
</dbReference>
<dbReference type="Proteomes" id="UP000287853">
    <property type="component" value="Unassembled WGS sequence"/>
</dbReference>
<dbReference type="InterPro" id="IPR029044">
    <property type="entry name" value="Nucleotide-diphossugar_trans"/>
</dbReference>
<reference evidence="2 3" key="1">
    <citation type="submission" date="2017-01" db="EMBL/GenBank/DDBJ databases">
        <title>The cable genome- insights into the physiology and evolution of filamentous bacteria capable of sulfide oxidation via long distance electron transfer.</title>
        <authorList>
            <person name="Schreiber L."/>
            <person name="Bjerg J.T."/>
            <person name="Boggild A."/>
            <person name="Van De Vossenberg J."/>
            <person name="Meysman F."/>
            <person name="Nielsen L.P."/>
            <person name="Schramm A."/>
            <person name="Kjeldsen K.U."/>
        </authorList>
    </citation>
    <scope>NUCLEOTIDE SEQUENCE [LARGE SCALE GENOMIC DNA]</scope>
    <source>
        <strain evidence="2">MCF</strain>
    </source>
</reference>
<evidence type="ECO:0000313" key="2">
    <source>
        <dbReference type="EMBL" id="RWX46175.1"/>
    </source>
</evidence>
<feature type="domain" description="Glycosyltransferase 2-like" evidence="1">
    <location>
        <begin position="3"/>
        <end position="162"/>
    </location>
</feature>
<dbReference type="PANTHER" id="PTHR22916">
    <property type="entry name" value="GLYCOSYLTRANSFERASE"/>
    <property type="match status" value="1"/>
</dbReference>
<keyword evidence="3" id="KW-1185">Reference proteome</keyword>
<gene>
    <name evidence="2" type="ORF">H206_00345</name>
</gene>
<dbReference type="AlphaFoldDB" id="A0A3S3U8K7"/>
<dbReference type="EMBL" id="MTKO01000068">
    <property type="protein sequence ID" value="RWX46175.1"/>
    <property type="molecule type" value="Genomic_DNA"/>
</dbReference>
<comment type="caution">
    <text evidence="2">The sequence shown here is derived from an EMBL/GenBank/DDBJ whole genome shotgun (WGS) entry which is preliminary data.</text>
</comment>
<keyword evidence="2" id="KW-0808">Transferase</keyword>
<organism evidence="2 3">
    <name type="scientific">Candidatus Electrothrix aarhusensis</name>
    <dbReference type="NCBI Taxonomy" id="1859131"/>
    <lineage>
        <taxon>Bacteria</taxon>
        <taxon>Pseudomonadati</taxon>
        <taxon>Thermodesulfobacteriota</taxon>
        <taxon>Desulfobulbia</taxon>
        <taxon>Desulfobulbales</taxon>
        <taxon>Desulfobulbaceae</taxon>
        <taxon>Candidatus Electrothrix</taxon>
    </lineage>
</organism>
<proteinExistence type="predicted"/>
<dbReference type="PANTHER" id="PTHR22916:SF3">
    <property type="entry name" value="UDP-GLCNAC:BETAGAL BETA-1,3-N-ACETYLGLUCOSAMINYLTRANSFERASE-LIKE PROTEIN 1"/>
    <property type="match status" value="1"/>
</dbReference>